<reference evidence="1" key="1">
    <citation type="journal article" date="2023" name="Mol. Biol. Evol.">
        <title>Third-Generation Sequencing Reveals the Adaptive Role of the Epigenome in Three Deep-Sea Polychaetes.</title>
        <authorList>
            <person name="Perez M."/>
            <person name="Aroh O."/>
            <person name="Sun Y."/>
            <person name="Lan Y."/>
            <person name="Juniper S.K."/>
            <person name="Young C.R."/>
            <person name="Angers B."/>
            <person name="Qian P.Y."/>
        </authorList>
    </citation>
    <scope>NUCLEOTIDE SEQUENCE</scope>
    <source>
        <strain evidence="1">R07B-5</strain>
    </source>
</reference>
<accession>A0AAD9KT59</accession>
<evidence type="ECO:0000313" key="2">
    <source>
        <dbReference type="Proteomes" id="UP001209878"/>
    </source>
</evidence>
<dbReference type="AlphaFoldDB" id="A0AAD9KT59"/>
<evidence type="ECO:0000313" key="1">
    <source>
        <dbReference type="EMBL" id="KAK2177031.1"/>
    </source>
</evidence>
<dbReference type="Proteomes" id="UP001209878">
    <property type="component" value="Unassembled WGS sequence"/>
</dbReference>
<name>A0AAD9KT59_RIDPI</name>
<protein>
    <submittedName>
        <fullName evidence="1">Uncharacterized protein</fullName>
    </submittedName>
</protein>
<keyword evidence="2" id="KW-1185">Reference proteome</keyword>
<proteinExistence type="predicted"/>
<gene>
    <name evidence="1" type="ORF">NP493_621g00023</name>
</gene>
<comment type="caution">
    <text evidence="1">The sequence shown here is derived from an EMBL/GenBank/DDBJ whole genome shotgun (WGS) entry which is preliminary data.</text>
</comment>
<organism evidence="1 2">
    <name type="scientific">Ridgeia piscesae</name>
    <name type="common">Tubeworm</name>
    <dbReference type="NCBI Taxonomy" id="27915"/>
    <lineage>
        <taxon>Eukaryota</taxon>
        <taxon>Metazoa</taxon>
        <taxon>Spiralia</taxon>
        <taxon>Lophotrochozoa</taxon>
        <taxon>Annelida</taxon>
        <taxon>Polychaeta</taxon>
        <taxon>Sedentaria</taxon>
        <taxon>Canalipalpata</taxon>
        <taxon>Sabellida</taxon>
        <taxon>Siboglinidae</taxon>
        <taxon>Ridgeia</taxon>
    </lineage>
</organism>
<dbReference type="EMBL" id="JAODUO010000621">
    <property type="protein sequence ID" value="KAK2177031.1"/>
    <property type="molecule type" value="Genomic_DNA"/>
</dbReference>
<sequence>MILVRLTDCVLQMSLPFNFTTCELSKPAPVTVTAIPPPIPPEVGEMAVRAAVYSKSIDTPSSTLAAPLPMTDTQTVRGPAGPIPAVQLISVSVALDTLHVMLPIFTTLFPLVTLSNPVPVTVTSTPAAPGGNIQKIV</sequence>